<protein>
    <recommendedName>
        <fullName evidence="1">Putative Flp pilus-assembly TadG-like N-terminal domain-containing protein</fullName>
    </recommendedName>
</protein>
<dbReference type="InterPro" id="IPR028087">
    <property type="entry name" value="Tad_N"/>
</dbReference>
<evidence type="ECO:0000313" key="3">
    <source>
        <dbReference type="Proteomes" id="UP000587527"/>
    </source>
</evidence>
<evidence type="ECO:0000313" key="2">
    <source>
        <dbReference type="EMBL" id="MBB5870954.1"/>
    </source>
</evidence>
<gene>
    <name evidence="2" type="ORF">F4553_004333</name>
</gene>
<dbReference type="EMBL" id="JACHMN010000002">
    <property type="protein sequence ID" value="MBB5870954.1"/>
    <property type="molecule type" value="Genomic_DNA"/>
</dbReference>
<proteinExistence type="predicted"/>
<dbReference type="Proteomes" id="UP000587527">
    <property type="component" value="Unassembled WGS sequence"/>
</dbReference>
<organism evidence="2 3">
    <name type="scientific">Allocatelliglobosispora scoriae</name>
    <dbReference type="NCBI Taxonomy" id="643052"/>
    <lineage>
        <taxon>Bacteria</taxon>
        <taxon>Bacillati</taxon>
        <taxon>Actinomycetota</taxon>
        <taxon>Actinomycetes</taxon>
        <taxon>Micromonosporales</taxon>
        <taxon>Micromonosporaceae</taxon>
        <taxon>Allocatelliglobosispora</taxon>
    </lineage>
</organism>
<reference evidence="2 3" key="1">
    <citation type="submission" date="2020-08" db="EMBL/GenBank/DDBJ databases">
        <title>Sequencing the genomes of 1000 actinobacteria strains.</title>
        <authorList>
            <person name="Klenk H.-P."/>
        </authorList>
    </citation>
    <scope>NUCLEOTIDE SEQUENCE [LARGE SCALE GENOMIC DNA]</scope>
    <source>
        <strain evidence="2 3">DSM 45362</strain>
    </source>
</reference>
<dbReference type="AlphaFoldDB" id="A0A841BRT6"/>
<sequence>MPLMSRVRSRRFGDRGGVTTIVAVLLSAGVLLGMGALAIDVGRIYLEREELQSGADAAAQNIASNCAHQRTDCASIGDASAAADANAKDGRTYVEEICGRDASLVVSLAPCGPSAGSTVTDCIGTPAPGLNYVEVRVRTESAGGGSLLPYSFAQSIAGVGDGATVRACSRVAYGPPTRATAIAIRDCMFDEVKSDLVDLPPWTSGYPATSQESVLHLDGKRGAGKPDVPTCAAASGKPSGWDDAGGFVWVDRVRGGGCQTAVNVTVNQDTPPANGAPRGCRNLLDSRIASRQPLVVPLFDEWSPASPGNHDYALQRLVGFVVTGYYLGSGFANSRPSDFGGSHCSGPERCIYGYFVNLPFVAGDVGPDIGLEDGTVALNTSG</sequence>
<evidence type="ECO:0000259" key="1">
    <source>
        <dbReference type="Pfam" id="PF13400"/>
    </source>
</evidence>
<keyword evidence="3" id="KW-1185">Reference proteome</keyword>
<dbReference type="Pfam" id="PF13400">
    <property type="entry name" value="Tad"/>
    <property type="match status" value="1"/>
</dbReference>
<name>A0A841BRT6_9ACTN</name>
<feature type="domain" description="Putative Flp pilus-assembly TadG-like N-terminal" evidence="1">
    <location>
        <begin position="17"/>
        <end position="59"/>
    </location>
</feature>
<accession>A0A841BRT6</accession>
<dbReference type="RefSeq" id="WP_184838688.1">
    <property type="nucleotide sequence ID" value="NZ_JACHMN010000002.1"/>
</dbReference>
<comment type="caution">
    <text evidence="2">The sequence shown here is derived from an EMBL/GenBank/DDBJ whole genome shotgun (WGS) entry which is preliminary data.</text>
</comment>